<organism evidence="9 10">
    <name type="scientific">Strongylocentrotus purpuratus</name>
    <name type="common">Purple sea urchin</name>
    <dbReference type="NCBI Taxonomy" id="7668"/>
    <lineage>
        <taxon>Eukaryota</taxon>
        <taxon>Metazoa</taxon>
        <taxon>Echinodermata</taxon>
        <taxon>Eleutherozoa</taxon>
        <taxon>Echinozoa</taxon>
        <taxon>Echinoidea</taxon>
        <taxon>Euechinoidea</taxon>
        <taxon>Echinacea</taxon>
        <taxon>Camarodonta</taxon>
        <taxon>Echinidea</taxon>
        <taxon>Strongylocentrotidae</taxon>
        <taxon>Strongylocentrotus</taxon>
    </lineage>
</organism>
<accession>A0A7M7NMA1</accession>
<dbReference type="AlphaFoldDB" id="A0A7M7NMA1"/>
<keyword evidence="3 7" id="KW-0812">Transmembrane</keyword>
<feature type="transmembrane region" description="Helical" evidence="7">
    <location>
        <begin position="319"/>
        <end position="343"/>
    </location>
</feature>
<reference evidence="9" key="2">
    <citation type="submission" date="2021-01" db="UniProtKB">
        <authorList>
            <consortium name="EnsemblMetazoa"/>
        </authorList>
    </citation>
    <scope>IDENTIFICATION</scope>
</reference>
<evidence type="ECO:0000256" key="1">
    <source>
        <dbReference type="ARBA" id="ARBA00004141"/>
    </source>
</evidence>
<feature type="transmembrane region" description="Helical" evidence="7">
    <location>
        <begin position="413"/>
        <end position="434"/>
    </location>
</feature>
<comment type="subcellular location">
    <subcellularLocation>
        <location evidence="1">Membrane</location>
        <topology evidence="1">Multi-pass membrane protein</topology>
    </subcellularLocation>
</comment>
<dbReference type="EnsemblMetazoa" id="XM_030981895">
    <property type="protein sequence ID" value="XP_030837755"/>
    <property type="gene ID" value="LOC593990"/>
</dbReference>
<dbReference type="GeneID" id="593990"/>
<dbReference type="Proteomes" id="UP000007110">
    <property type="component" value="Unassembled WGS sequence"/>
</dbReference>
<feature type="compositionally biased region" description="Basic and acidic residues" evidence="6">
    <location>
        <begin position="199"/>
        <end position="211"/>
    </location>
</feature>
<dbReference type="OMA" id="FILISHY"/>
<protein>
    <recommendedName>
        <fullName evidence="11">Major facilitator superfamily (MFS) profile domain-containing protein</fullName>
    </recommendedName>
</protein>
<keyword evidence="4 7" id="KW-1133">Transmembrane helix</keyword>
<keyword evidence="2" id="KW-0813">Transport</keyword>
<evidence type="ECO:0000256" key="3">
    <source>
        <dbReference type="ARBA" id="ARBA00022692"/>
    </source>
</evidence>
<feature type="transmembrane region" description="Helical" evidence="7">
    <location>
        <begin position="149"/>
        <end position="168"/>
    </location>
</feature>
<dbReference type="GO" id="GO:0022857">
    <property type="term" value="F:transmembrane transporter activity"/>
    <property type="evidence" value="ECO:0000318"/>
    <property type="project" value="GO_Central"/>
</dbReference>
<evidence type="ECO:0000256" key="5">
    <source>
        <dbReference type="ARBA" id="ARBA00023136"/>
    </source>
</evidence>
<dbReference type="EnsemblMetazoa" id="XM_030981896">
    <property type="protein sequence ID" value="XP_030837756"/>
    <property type="gene ID" value="LOC593990"/>
</dbReference>
<reference evidence="10" key="1">
    <citation type="submission" date="2015-02" db="EMBL/GenBank/DDBJ databases">
        <title>Genome sequencing for Strongylocentrotus purpuratus.</title>
        <authorList>
            <person name="Murali S."/>
            <person name="Liu Y."/>
            <person name="Vee V."/>
            <person name="English A."/>
            <person name="Wang M."/>
            <person name="Skinner E."/>
            <person name="Han Y."/>
            <person name="Muzny D.M."/>
            <person name="Worley K.C."/>
            <person name="Gibbs R.A."/>
        </authorList>
    </citation>
    <scope>NUCLEOTIDE SEQUENCE</scope>
</reference>
<dbReference type="InterPro" id="IPR052983">
    <property type="entry name" value="MFS_Riboflavin_Transporter"/>
</dbReference>
<evidence type="ECO:0008006" key="11">
    <source>
        <dbReference type="Google" id="ProtNLM"/>
    </source>
</evidence>
<dbReference type="KEGG" id="spu:593990"/>
<dbReference type="GO" id="GO:0016020">
    <property type="term" value="C:membrane"/>
    <property type="evidence" value="ECO:0007669"/>
    <property type="project" value="UniProtKB-SubCell"/>
</dbReference>
<feature type="signal peptide" evidence="8">
    <location>
        <begin position="1"/>
        <end position="16"/>
    </location>
</feature>
<dbReference type="PANTHER" id="PTHR43385">
    <property type="entry name" value="RIBOFLAVIN TRANSPORTER RIBJ"/>
    <property type="match status" value="1"/>
</dbReference>
<feature type="region of interest" description="Disordered" evidence="6">
    <location>
        <begin position="186"/>
        <end position="247"/>
    </location>
</feature>
<evidence type="ECO:0000256" key="4">
    <source>
        <dbReference type="ARBA" id="ARBA00022989"/>
    </source>
</evidence>
<evidence type="ECO:0000313" key="9">
    <source>
        <dbReference type="EnsemblMetazoa" id="XP_030837755"/>
    </source>
</evidence>
<dbReference type="InParanoid" id="A0A7M7NMA1"/>
<feature type="transmembrane region" description="Helical" evidence="7">
    <location>
        <begin position="285"/>
        <end position="307"/>
    </location>
</feature>
<evidence type="ECO:0000256" key="7">
    <source>
        <dbReference type="SAM" id="Phobius"/>
    </source>
</evidence>
<feature type="chain" id="PRO_5036401745" description="Major facilitator superfamily (MFS) profile domain-containing protein" evidence="8">
    <location>
        <begin position="17"/>
        <end position="471"/>
    </location>
</feature>
<feature type="compositionally biased region" description="Basic residues" evidence="6">
    <location>
        <begin position="215"/>
        <end position="224"/>
    </location>
</feature>
<feature type="transmembrane region" description="Helical" evidence="7">
    <location>
        <begin position="440"/>
        <end position="463"/>
    </location>
</feature>
<dbReference type="InterPro" id="IPR036259">
    <property type="entry name" value="MFS_trans_sf"/>
</dbReference>
<feature type="transmembrane region" description="Helical" evidence="7">
    <location>
        <begin position="375"/>
        <end position="401"/>
    </location>
</feature>
<keyword evidence="5 7" id="KW-0472">Membrane</keyword>
<feature type="transmembrane region" description="Helical" evidence="7">
    <location>
        <begin position="57"/>
        <end position="79"/>
    </location>
</feature>
<feature type="transmembrane region" description="Helical" evidence="7">
    <location>
        <begin position="32"/>
        <end position="51"/>
    </location>
</feature>
<proteinExistence type="predicted"/>
<dbReference type="Pfam" id="PF07690">
    <property type="entry name" value="MFS_1"/>
    <property type="match status" value="1"/>
</dbReference>
<dbReference type="RefSeq" id="XP_030837756.1">
    <property type="nucleotide sequence ID" value="XM_030981896.1"/>
</dbReference>
<keyword evidence="8" id="KW-0732">Signal</keyword>
<feature type="transmembrane region" description="Helical" evidence="7">
    <location>
        <begin position="350"/>
        <end position="369"/>
    </location>
</feature>
<dbReference type="PANTHER" id="PTHR43385:SF1">
    <property type="entry name" value="RIBOFLAVIN TRANSPORTER RIBJ"/>
    <property type="match status" value="1"/>
</dbReference>
<name>A0A7M7NMA1_STRPU</name>
<evidence type="ECO:0000256" key="6">
    <source>
        <dbReference type="SAM" id="MobiDB-lite"/>
    </source>
</evidence>
<keyword evidence="10" id="KW-1185">Reference proteome</keyword>
<evidence type="ECO:0000256" key="2">
    <source>
        <dbReference type="ARBA" id="ARBA00022448"/>
    </source>
</evidence>
<feature type="transmembrane region" description="Helical" evidence="7">
    <location>
        <begin position="91"/>
        <end position="110"/>
    </location>
</feature>
<evidence type="ECO:0000313" key="10">
    <source>
        <dbReference type="Proteomes" id="UP000007110"/>
    </source>
</evidence>
<dbReference type="RefSeq" id="XP_030837755.1">
    <property type="nucleotide sequence ID" value="XM_030981895.1"/>
</dbReference>
<dbReference type="SUPFAM" id="SSF103473">
    <property type="entry name" value="MFS general substrate transporter"/>
    <property type="match status" value="1"/>
</dbReference>
<sequence length="471" mass="51274">MVILCTSLLFAMDSLGIVVGTWMEKKYGVRKTILCGSLFCWIGLAASFWVIRISFYLFLFTYACLFGLSNGCVYIPTVISGMKWFPRRRGLVAGTLLGFCGIGSVASNFIQTLFINPNNLAPNEVRTVGGREEIYFTQDSVLNRTPGAFLLQAGLCAILQITGLLLSCEPPDYNLDKEMQTLLDKKEKTTSSVGEDTGDSIKKESSPDMEMKSLVTKRKDHRTRNTPPLPSDEILLETDGHNGRPTRTLQEGVVAGEGRETTSKNGDPLWSGLSLDVGQVIRRPYIWLFMAMQASCVLTGVAFLGSYKAFGIGFIRDDVVLATIGSTGSIFNFLGHFLTGVIIDHVSIKVTSIILCGVTSASLFLAPATSLGGGVAPFLIVVCVVLFALGGAYSVQPVLAIRAYGEEHFAGNFILTTMLGFFLPNILAILVTILQKFLSWTTIFIFYGLVPGLAMFAGMFMNLKNQLGQDI</sequence>
<dbReference type="Gene3D" id="1.20.1250.20">
    <property type="entry name" value="MFS general substrate transporter like domains"/>
    <property type="match status" value="1"/>
</dbReference>
<dbReference type="InterPro" id="IPR011701">
    <property type="entry name" value="MFS"/>
</dbReference>
<dbReference type="OrthoDB" id="410267at2759"/>
<evidence type="ECO:0000256" key="8">
    <source>
        <dbReference type="SAM" id="SignalP"/>
    </source>
</evidence>